<name>A0A8K0GJM2_9ROSA</name>
<gene>
    <name evidence="1" type="ORF">FNV43_RR26429</name>
</gene>
<proteinExistence type="predicted"/>
<accession>A0A8K0GJM2</accession>
<dbReference type="EMBL" id="VOIH02000012">
    <property type="protein sequence ID" value="KAF3431697.1"/>
    <property type="molecule type" value="Genomic_DNA"/>
</dbReference>
<evidence type="ECO:0000313" key="1">
    <source>
        <dbReference type="EMBL" id="KAF3431697.1"/>
    </source>
</evidence>
<sequence>MTNYLKGCSCFKSNSYRYGCQGKPKSKTTIGQAFLMHIYLLMFTTIVVKPQGIKIVLSHPSPDPFTTCTKGELMDLRLWVLKRTCWILRLLMSRLVLTFIPDEADHADCDIPLTQRDSSIFVGAKIACGYGRTDLVWEEFDETAFDDVVLKFPYILELEFVMLKSTYVHVSMAKHLENIPMTHKEVFSSFIVTSSIKTTTFKGIEIILANLYFLLVQDLTLSMLDVRLLSMVTKLDERSPTSTAGK</sequence>
<comment type="caution">
    <text evidence="1">The sequence shown here is derived from an EMBL/GenBank/DDBJ whole genome shotgun (WGS) entry which is preliminary data.</text>
</comment>
<dbReference type="Proteomes" id="UP000796880">
    <property type="component" value="Unassembled WGS sequence"/>
</dbReference>
<reference evidence="1" key="1">
    <citation type="submission" date="2020-03" db="EMBL/GenBank/DDBJ databases">
        <title>A high-quality chromosome-level genome assembly of a woody plant with both climbing and erect habits, Rhamnella rubrinervis.</title>
        <authorList>
            <person name="Lu Z."/>
            <person name="Yang Y."/>
            <person name="Zhu X."/>
            <person name="Sun Y."/>
        </authorList>
    </citation>
    <scope>NUCLEOTIDE SEQUENCE</scope>
    <source>
        <strain evidence="1">BYM</strain>
        <tissue evidence="1">Leaf</tissue>
    </source>
</reference>
<organism evidence="1 2">
    <name type="scientific">Rhamnella rubrinervis</name>
    <dbReference type="NCBI Taxonomy" id="2594499"/>
    <lineage>
        <taxon>Eukaryota</taxon>
        <taxon>Viridiplantae</taxon>
        <taxon>Streptophyta</taxon>
        <taxon>Embryophyta</taxon>
        <taxon>Tracheophyta</taxon>
        <taxon>Spermatophyta</taxon>
        <taxon>Magnoliopsida</taxon>
        <taxon>eudicotyledons</taxon>
        <taxon>Gunneridae</taxon>
        <taxon>Pentapetalae</taxon>
        <taxon>rosids</taxon>
        <taxon>fabids</taxon>
        <taxon>Rosales</taxon>
        <taxon>Rhamnaceae</taxon>
        <taxon>rhamnoid group</taxon>
        <taxon>Rhamneae</taxon>
        <taxon>Rhamnella</taxon>
    </lineage>
</organism>
<evidence type="ECO:0000313" key="2">
    <source>
        <dbReference type="Proteomes" id="UP000796880"/>
    </source>
</evidence>
<protein>
    <submittedName>
        <fullName evidence="1">Uncharacterized protein</fullName>
    </submittedName>
</protein>
<keyword evidence="2" id="KW-1185">Reference proteome</keyword>
<dbReference type="AlphaFoldDB" id="A0A8K0GJM2"/>